<dbReference type="HOGENOM" id="CLU_1080110_0_0_2"/>
<dbReference type="AlphaFoldDB" id="N0BJ82"/>
<dbReference type="PANTHER" id="PTHR18964">
    <property type="entry name" value="ROK (REPRESSOR, ORF, KINASE) FAMILY"/>
    <property type="match status" value="1"/>
</dbReference>
<gene>
    <name evidence="1" type="ORF">Asulf_00196</name>
</gene>
<name>N0BJ82_9EURY</name>
<dbReference type="RefSeq" id="WP_015589829.1">
    <property type="nucleotide sequence ID" value="NC_021169.1"/>
</dbReference>
<dbReference type="GeneID" id="15391842"/>
<dbReference type="OrthoDB" id="8261at2157"/>
<reference evidence="1 2" key="1">
    <citation type="journal article" date="2013" name="Genome Announc.">
        <title>Complete Genome Sequence of the Thermophilic and Facultatively Chemolithoautotrophic Sulfate Reducer Archaeoglobus sulfaticallidus Strain PM70-1T.</title>
        <authorList>
            <person name="Stokke R."/>
            <person name="Hocking W.P."/>
            <person name="Steinsbu B.O."/>
            <person name="Steen I.H."/>
        </authorList>
    </citation>
    <scope>NUCLEOTIDE SEQUENCE [LARGE SCALE GENOMIC DNA]</scope>
    <source>
        <strain evidence="1">PM70-1</strain>
    </source>
</reference>
<evidence type="ECO:0000313" key="1">
    <source>
        <dbReference type="EMBL" id="AGK60230.1"/>
    </source>
</evidence>
<dbReference type="PANTHER" id="PTHR18964:SF149">
    <property type="entry name" value="BIFUNCTIONAL UDP-N-ACETYLGLUCOSAMINE 2-EPIMERASE_N-ACETYLMANNOSAMINE KINASE"/>
    <property type="match status" value="1"/>
</dbReference>
<dbReference type="GO" id="GO:0009384">
    <property type="term" value="F:N-acylmannosamine kinase activity"/>
    <property type="evidence" value="ECO:0007669"/>
    <property type="project" value="TreeGrafter"/>
</dbReference>
<dbReference type="STRING" id="387631.Asulf_00196"/>
<dbReference type="EMBL" id="CP005290">
    <property type="protein sequence ID" value="AGK60230.1"/>
    <property type="molecule type" value="Genomic_DNA"/>
</dbReference>
<dbReference type="PROSITE" id="PS01125">
    <property type="entry name" value="ROK"/>
    <property type="match status" value="1"/>
</dbReference>
<dbReference type="SUPFAM" id="SSF53067">
    <property type="entry name" value="Actin-like ATPase domain"/>
    <property type="match status" value="1"/>
</dbReference>
<dbReference type="GO" id="GO:0008761">
    <property type="term" value="F:UDP-N-acetylglucosamine 2-epimerase activity"/>
    <property type="evidence" value="ECO:0007669"/>
    <property type="project" value="TreeGrafter"/>
</dbReference>
<dbReference type="eggNOG" id="arCOG04280">
    <property type="taxonomic scope" value="Archaea"/>
</dbReference>
<keyword evidence="2" id="KW-1185">Reference proteome</keyword>
<dbReference type="Gene3D" id="3.30.420.40">
    <property type="match status" value="2"/>
</dbReference>
<dbReference type="Pfam" id="PF00480">
    <property type="entry name" value="ROK"/>
    <property type="match status" value="1"/>
</dbReference>
<accession>N0BJ82</accession>
<protein>
    <submittedName>
        <fullName evidence="1">Transcriptional regulator/sugar kinase</fullName>
    </submittedName>
</protein>
<evidence type="ECO:0000313" key="2">
    <source>
        <dbReference type="Proteomes" id="UP000013307"/>
    </source>
</evidence>
<sequence>MGFLGLDVGGTNTDVVLLDDSTFHHIKTVKTRDIIDGISDLISDFILDIIPEKDVKAVGIGIAAWIRDGKIFRAPNLPVIPNININLNHIIENDANCFAFFASKEFGFKDMIGITIGTGIGSGIILEGKLYRGKGLAGEIGHAVVSDDKTCVCGEVGHLEAHFGGWAIERDFSKPAEKLDIDIHSLSGFDRFCRAVAFAVMMMDFEGVVVGGRIGMSLSEKVLKKRISEYLMPEFDPEIKILKDELAVAKGSALLAKEYFG</sequence>
<proteinExistence type="predicted"/>
<keyword evidence="1" id="KW-0808">Transferase</keyword>
<organism evidence="1 2">
    <name type="scientific">Archaeoglobus sulfaticallidus PM70-1</name>
    <dbReference type="NCBI Taxonomy" id="387631"/>
    <lineage>
        <taxon>Archaea</taxon>
        <taxon>Methanobacteriati</taxon>
        <taxon>Methanobacteriota</taxon>
        <taxon>Archaeoglobi</taxon>
        <taxon>Archaeoglobales</taxon>
        <taxon>Archaeoglobaceae</taxon>
        <taxon>Archaeoglobus</taxon>
    </lineage>
</organism>
<dbReference type="InterPro" id="IPR043129">
    <property type="entry name" value="ATPase_NBD"/>
</dbReference>
<dbReference type="KEGG" id="ast:Asulf_00196"/>
<keyword evidence="1" id="KW-0418">Kinase</keyword>
<dbReference type="InterPro" id="IPR049874">
    <property type="entry name" value="ROK_cs"/>
</dbReference>
<dbReference type="Proteomes" id="UP000013307">
    <property type="component" value="Chromosome"/>
</dbReference>
<dbReference type="InterPro" id="IPR000600">
    <property type="entry name" value="ROK"/>
</dbReference>